<protein>
    <submittedName>
        <fullName evidence="2">Uncharacterized protein</fullName>
    </submittedName>
</protein>
<dbReference type="AlphaFoldDB" id="A0AA47EMB5"/>
<keyword evidence="1" id="KW-0175">Coiled coil</keyword>
<reference evidence="2" key="1">
    <citation type="submission" date="2021-11" db="EMBL/GenBank/DDBJ databases">
        <title>Clostridia strains as spoilage organisms.</title>
        <authorList>
            <person name="Wambui J."/>
            <person name="Stevens M.J.A."/>
            <person name="Stephan R."/>
        </authorList>
    </citation>
    <scope>NUCLEOTIDE SEQUENCE</scope>
    <source>
        <strain evidence="2">CF009</strain>
    </source>
</reference>
<evidence type="ECO:0000313" key="2">
    <source>
        <dbReference type="EMBL" id="WAG61656.1"/>
    </source>
</evidence>
<accession>A0AA47EMB5</accession>
<sequence>MELKDIDEVNAYYENLNIKPCWDLDSLTIEELNIIANTFEGLHKIYPEVVIEEIGDLYSYDKVLREGAIISGKKIYETHSYVNHEFFINEPKEKLEEYEKLMKKLVLEMESDEVKVDNEKYCKTGSSATYTEWSRNIKINHNKYLRSCKNFVLWNNIL</sequence>
<proteinExistence type="predicted"/>
<evidence type="ECO:0000313" key="3">
    <source>
        <dbReference type="Proteomes" id="UP001164733"/>
    </source>
</evidence>
<feature type="coiled-coil region" evidence="1">
    <location>
        <begin position="88"/>
        <end position="115"/>
    </location>
</feature>
<evidence type="ECO:0000256" key="1">
    <source>
        <dbReference type="SAM" id="Coils"/>
    </source>
</evidence>
<dbReference type="EMBL" id="CP086239">
    <property type="protein sequence ID" value="WAG61656.1"/>
    <property type="molecule type" value="Genomic_DNA"/>
</dbReference>
<dbReference type="Proteomes" id="UP001164733">
    <property type="component" value="Chromosome"/>
</dbReference>
<gene>
    <name evidence="2" type="ORF">LL038_05275</name>
</gene>
<organism evidence="2 3">
    <name type="scientific">Clostridium estertheticum</name>
    <dbReference type="NCBI Taxonomy" id="238834"/>
    <lineage>
        <taxon>Bacteria</taxon>
        <taxon>Bacillati</taxon>
        <taxon>Bacillota</taxon>
        <taxon>Clostridia</taxon>
        <taxon>Eubacteriales</taxon>
        <taxon>Clostridiaceae</taxon>
        <taxon>Clostridium</taxon>
    </lineage>
</organism>
<name>A0AA47EMB5_9CLOT</name>
<dbReference type="RefSeq" id="WP_216121625.1">
    <property type="nucleotide sequence ID" value="NZ_CP086239.1"/>
</dbReference>